<dbReference type="EMBL" id="DVOG01000121">
    <property type="protein sequence ID" value="HIV04405.1"/>
    <property type="molecule type" value="Genomic_DNA"/>
</dbReference>
<comment type="caution">
    <text evidence="10">The sequence shown here is derived from an EMBL/GenBank/DDBJ whole genome shotgun (WGS) entry which is preliminary data.</text>
</comment>
<keyword evidence="5" id="KW-0328">Glycosyltransferase</keyword>
<proteinExistence type="inferred from homology"/>
<name>A0A9D1T1B7_9BACT</name>
<dbReference type="Pfam" id="PF02446">
    <property type="entry name" value="Glyco_hydro_77"/>
    <property type="match status" value="1"/>
</dbReference>
<evidence type="ECO:0000256" key="5">
    <source>
        <dbReference type="ARBA" id="ARBA00022676"/>
    </source>
</evidence>
<accession>A0A9D1T1B7</accession>
<dbReference type="Gene3D" id="3.20.20.80">
    <property type="entry name" value="Glycosidases"/>
    <property type="match status" value="1"/>
</dbReference>
<evidence type="ECO:0000256" key="6">
    <source>
        <dbReference type="ARBA" id="ARBA00022679"/>
    </source>
</evidence>
<evidence type="ECO:0000256" key="4">
    <source>
        <dbReference type="ARBA" id="ARBA00020295"/>
    </source>
</evidence>
<dbReference type="GO" id="GO:0004134">
    <property type="term" value="F:4-alpha-glucanotransferase activity"/>
    <property type="evidence" value="ECO:0007669"/>
    <property type="project" value="UniProtKB-EC"/>
</dbReference>
<evidence type="ECO:0000256" key="2">
    <source>
        <dbReference type="ARBA" id="ARBA00005684"/>
    </source>
</evidence>
<comment type="catalytic activity">
    <reaction evidence="1">
        <text>Transfers a segment of a (1-&gt;4)-alpha-D-glucan to a new position in an acceptor, which may be glucose or a (1-&gt;4)-alpha-D-glucan.</text>
        <dbReference type="EC" id="2.4.1.25"/>
    </reaction>
</comment>
<dbReference type="InterPro" id="IPR017853">
    <property type="entry name" value="GH"/>
</dbReference>
<reference evidence="10" key="1">
    <citation type="submission" date="2020-10" db="EMBL/GenBank/DDBJ databases">
        <authorList>
            <person name="Gilroy R."/>
        </authorList>
    </citation>
    <scope>NUCLEOTIDE SEQUENCE</scope>
    <source>
        <strain evidence="10">10669</strain>
    </source>
</reference>
<protein>
    <recommendedName>
        <fullName evidence="4">4-alpha-glucanotransferase</fullName>
        <ecNumber evidence="3">2.4.1.25</ecNumber>
    </recommendedName>
    <alternativeName>
        <fullName evidence="8">Amylomaltase</fullName>
    </alternativeName>
    <alternativeName>
        <fullName evidence="9">Disproportionating enzyme</fullName>
    </alternativeName>
</protein>
<dbReference type="PANTHER" id="PTHR32438">
    <property type="entry name" value="4-ALPHA-GLUCANOTRANSFERASE DPE1, CHLOROPLASTIC/AMYLOPLASTIC"/>
    <property type="match status" value="1"/>
</dbReference>
<evidence type="ECO:0000256" key="9">
    <source>
        <dbReference type="ARBA" id="ARBA00031501"/>
    </source>
</evidence>
<evidence type="ECO:0000256" key="8">
    <source>
        <dbReference type="ARBA" id="ARBA00031423"/>
    </source>
</evidence>
<evidence type="ECO:0000256" key="1">
    <source>
        <dbReference type="ARBA" id="ARBA00000439"/>
    </source>
</evidence>
<sequence>MAPLFNWLKKRDGGVLLHPTALPSKQGIGTLGASALRFVDFLAECRLGLWQVCPLGPTGFGDSPYQCFSAFAGNPYLIDLEAAAREGLLSAEDLAPLAELPRERVDYGALWKRFFPVLKKLCGNAKNNPAALKKFGDIGEFREKNKDWLPGYALFCALKNHFGGKPWYEWPPEARIFPAARRHDWDAGVRADVEMFEIAQFLFFSQWRALRKYAFEHGVSIIGDAPIFVAPDSADVWQNPEIFQLDKSGLPESVAGVPPDYFSADGQLWGNPLYDWNELA</sequence>
<keyword evidence="6" id="KW-0808">Transferase</keyword>
<reference evidence="10" key="2">
    <citation type="journal article" date="2021" name="PeerJ">
        <title>Extensive microbial diversity within the chicken gut microbiome revealed by metagenomics and culture.</title>
        <authorList>
            <person name="Gilroy R."/>
            <person name="Ravi A."/>
            <person name="Getino M."/>
            <person name="Pursley I."/>
            <person name="Horton D.L."/>
            <person name="Alikhan N.F."/>
            <person name="Baker D."/>
            <person name="Gharbi K."/>
            <person name="Hall N."/>
            <person name="Watson M."/>
            <person name="Adriaenssens E.M."/>
            <person name="Foster-Nyarko E."/>
            <person name="Jarju S."/>
            <person name="Secka A."/>
            <person name="Antonio M."/>
            <person name="Oren A."/>
            <person name="Chaudhuri R.R."/>
            <person name="La Ragione R."/>
            <person name="Hildebrand F."/>
            <person name="Pallen M.J."/>
        </authorList>
    </citation>
    <scope>NUCLEOTIDE SEQUENCE</scope>
    <source>
        <strain evidence="10">10669</strain>
    </source>
</reference>
<organism evidence="10 11">
    <name type="scientific">Candidatus Spyradosoma merdigallinarum</name>
    <dbReference type="NCBI Taxonomy" id="2840950"/>
    <lineage>
        <taxon>Bacteria</taxon>
        <taxon>Pseudomonadati</taxon>
        <taxon>Verrucomicrobiota</taxon>
        <taxon>Opitutia</taxon>
        <taxon>Opitutia incertae sedis</taxon>
        <taxon>Candidatus Spyradosoma</taxon>
    </lineage>
</organism>
<evidence type="ECO:0000256" key="3">
    <source>
        <dbReference type="ARBA" id="ARBA00012560"/>
    </source>
</evidence>
<dbReference type="SUPFAM" id="SSF51445">
    <property type="entry name" value="(Trans)glycosidases"/>
    <property type="match status" value="1"/>
</dbReference>
<feature type="non-terminal residue" evidence="10">
    <location>
        <position position="280"/>
    </location>
</feature>
<dbReference type="Proteomes" id="UP000886812">
    <property type="component" value="Unassembled WGS sequence"/>
</dbReference>
<evidence type="ECO:0000256" key="7">
    <source>
        <dbReference type="ARBA" id="ARBA00023277"/>
    </source>
</evidence>
<keyword evidence="7" id="KW-0119">Carbohydrate metabolism</keyword>
<evidence type="ECO:0000313" key="11">
    <source>
        <dbReference type="Proteomes" id="UP000886812"/>
    </source>
</evidence>
<dbReference type="GO" id="GO:0005975">
    <property type="term" value="P:carbohydrate metabolic process"/>
    <property type="evidence" value="ECO:0007669"/>
    <property type="project" value="InterPro"/>
</dbReference>
<dbReference type="AlphaFoldDB" id="A0A9D1T1B7"/>
<evidence type="ECO:0000313" key="10">
    <source>
        <dbReference type="EMBL" id="HIV04405.1"/>
    </source>
</evidence>
<dbReference type="PANTHER" id="PTHR32438:SF5">
    <property type="entry name" value="4-ALPHA-GLUCANOTRANSFERASE DPE1, CHLOROPLASTIC_AMYLOPLASTIC"/>
    <property type="match status" value="1"/>
</dbReference>
<dbReference type="EC" id="2.4.1.25" evidence="3"/>
<comment type="similarity">
    <text evidence="2">Belongs to the disproportionating enzyme family.</text>
</comment>
<gene>
    <name evidence="10" type="ORF">IAC75_04555</name>
</gene>
<dbReference type="InterPro" id="IPR003385">
    <property type="entry name" value="Glyco_hydro_77"/>
</dbReference>